<name>A0ABN1Y8B3_9ACTN</name>
<proteinExistence type="predicted"/>
<sequence length="86" mass="9538">MRGTWAAVGDAVTWLAGRYREHLPEGDGWVPLAERGRIAGEQLAGGVDVVWSCWVSDTWWSGQYVIVCPNRFWPGLPCPAERAGRP</sequence>
<dbReference type="EMBL" id="BAAAKJ010000227">
    <property type="protein sequence ID" value="GAA1400667.1"/>
    <property type="molecule type" value="Genomic_DNA"/>
</dbReference>
<evidence type="ECO:0000313" key="1">
    <source>
        <dbReference type="EMBL" id="GAA1400667.1"/>
    </source>
</evidence>
<protein>
    <submittedName>
        <fullName evidence="1">Uncharacterized protein</fullName>
    </submittedName>
</protein>
<gene>
    <name evidence="1" type="ORF">GCM10009639_42030</name>
</gene>
<keyword evidence="2" id="KW-1185">Reference proteome</keyword>
<evidence type="ECO:0000313" key="2">
    <source>
        <dbReference type="Proteomes" id="UP001499863"/>
    </source>
</evidence>
<comment type="caution">
    <text evidence="1">The sequence shown here is derived from an EMBL/GenBank/DDBJ whole genome shotgun (WGS) entry which is preliminary data.</text>
</comment>
<reference evidence="1 2" key="1">
    <citation type="journal article" date="2019" name="Int. J. Syst. Evol. Microbiol.">
        <title>The Global Catalogue of Microorganisms (GCM) 10K type strain sequencing project: providing services to taxonomists for standard genome sequencing and annotation.</title>
        <authorList>
            <consortium name="The Broad Institute Genomics Platform"/>
            <consortium name="The Broad Institute Genome Sequencing Center for Infectious Disease"/>
            <person name="Wu L."/>
            <person name="Ma J."/>
        </authorList>
    </citation>
    <scope>NUCLEOTIDE SEQUENCE [LARGE SCALE GENOMIC DNA]</scope>
    <source>
        <strain evidence="1 2">JCM 12393</strain>
    </source>
</reference>
<organism evidence="1 2">
    <name type="scientific">Kitasatospora putterlickiae</name>
    <dbReference type="NCBI Taxonomy" id="221725"/>
    <lineage>
        <taxon>Bacteria</taxon>
        <taxon>Bacillati</taxon>
        <taxon>Actinomycetota</taxon>
        <taxon>Actinomycetes</taxon>
        <taxon>Kitasatosporales</taxon>
        <taxon>Streptomycetaceae</taxon>
        <taxon>Kitasatospora</taxon>
    </lineage>
</organism>
<dbReference type="Proteomes" id="UP001499863">
    <property type="component" value="Unassembled WGS sequence"/>
</dbReference>
<accession>A0ABN1Y8B3</accession>